<evidence type="ECO:0000256" key="3">
    <source>
        <dbReference type="ARBA" id="ARBA00022723"/>
    </source>
</evidence>
<dbReference type="InterPro" id="IPR017054">
    <property type="entry name" value="PduS"/>
</dbReference>
<dbReference type="InterPro" id="IPR019554">
    <property type="entry name" value="Soluble_ligand-bd"/>
</dbReference>
<dbReference type="GO" id="GO:0046872">
    <property type="term" value="F:metal ion binding"/>
    <property type="evidence" value="ECO:0007669"/>
    <property type="project" value="UniProtKB-KW"/>
</dbReference>
<dbReference type="Gene3D" id="3.10.20.600">
    <property type="match status" value="1"/>
</dbReference>
<keyword evidence="6" id="KW-0408">Iron</keyword>
<dbReference type="InterPro" id="IPR037225">
    <property type="entry name" value="Nuo51_FMN-bd_sf"/>
</dbReference>
<dbReference type="SUPFAM" id="SSF142019">
    <property type="entry name" value="Nqo1 FMN-binding domain-like"/>
    <property type="match status" value="1"/>
</dbReference>
<dbReference type="Gene3D" id="3.40.50.11540">
    <property type="entry name" value="NADH-ubiquinone oxidoreductase 51kDa subunit"/>
    <property type="match status" value="1"/>
</dbReference>
<feature type="domain" description="4Fe-4S ferredoxin-type" evidence="8">
    <location>
        <begin position="303"/>
        <end position="334"/>
    </location>
</feature>
<proteinExistence type="predicted"/>
<dbReference type="SUPFAM" id="SSF46548">
    <property type="entry name" value="alpha-helical ferredoxin"/>
    <property type="match status" value="1"/>
</dbReference>
<dbReference type="STRING" id="1121420.SAMN02746098_02470"/>
<evidence type="ECO:0000313" key="9">
    <source>
        <dbReference type="EMBL" id="SHI12113.1"/>
    </source>
</evidence>
<dbReference type="AlphaFoldDB" id="A0A1M5YKQ4"/>
<dbReference type="InterPro" id="IPR026902">
    <property type="entry name" value="RnfC_N"/>
</dbReference>
<keyword evidence="2" id="KW-0004">4Fe-4S</keyword>
<dbReference type="PANTHER" id="PTHR43034:SF2">
    <property type="entry name" value="ION-TRANSLOCATING OXIDOREDUCTASE COMPLEX SUBUNIT C"/>
    <property type="match status" value="1"/>
</dbReference>
<dbReference type="PANTHER" id="PTHR43034">
    <property type="entry name" value="ION-TRANSLOCATING OXIDOREDUCTASE COMPLEX SUBUNIT C"/>
    <property type="match status" value="1"/>
</dbReference>
<organism evidence="9 10">
    <name type="scientific">Desulfosporosinus lacus DSM 15449</name>
    <dbReference type="NCBI Taxonomy" id="1121420"/>
    <lineage>
        <taxon>Bacteria</taxon>
        <taxon>Bacillati</taxon>
        <taxon>Bacillota</taxon>
        <taxon>Clostridia</taxon>
        <taxon>Eubacteriales</taxon>
        <taxon>Desulfitobacteriaceae</taxon>
        <taxon>Desulfosporosinus</taxon>
    </lineage>
</organism>
<dbReference type="PROSITE" id="PS00198">
    <property type="entry name" value="4FE4S_FER_1"/>
    <property type="match status" value="1"/>
</dbReference>
<dbReference type="GO" id="GO:0016020">
    <property type="term" value="C:membrane"/>
    <property type="evidence" value="ECO:0007669"/>
    <property type="project" value="InterPro"/>
</dbReference>
<keyword evidence="1" id="KW-0813">Transport</keyword>
<keyword evidence="10" id="KW-1185">Reference proteome</keyword>
<dbReference type="Pfam" id="PF10531">
    <property type="entry name" value="SLBB"/>
    <property type="match status" value="1"/>
</dbReference>
<evidence type="ECO:0000256" key="2">
    <source>
        <dbReference type="ARBA" id="ARBA00022485"/>
    </source>
</evidence>
<accession>A0A1M5YKQ4</accession>
<evidence type="ECO:0000256" key="6">
    <source>
        <dbReference type="ARBA" id="ARBA00023004"/>
    </source>
</evidence>
<dbReference type="InterPro" id="IPR017900">
    <property type="entry name" value="4Fe4S_Fe_S_CS"/>
</dbReference>
<gene>
    <name evidence="9" type="ORF">SAMN02746098_02470</name>
</gene>
<evidence type="ECO:0000313" key="10">
    <source>
        <dbReference type="Proteomes" id="UP000183954"/>
    </source>
</evidence>
<keyword evidence="5" id="KW-0249">Electron transport</keyword>
<dbReference type="Pfam" id="PF13534">
    <property type="entry name" value="Fer4_17"/>
    <property type="match status" value="1"/>
</dbReference>
<dbReference type="PROSITE" id="PS51379">
    <property type="entry name" value="4FE4S_FER_2"/>
    <property type="match status" value="2"/>
</dbReference>
<dbReference type="PIRSF" id="PIRSF036408">
    <property type="entry name" value="PduS_prd"/>
    <property type="match status" value="1"/>
</dbReference>
<dbReference type="Gene3D" id="1.10.1060.10">
    <property type="entry name" value="Alpha-helical ferredoxin"/>
    <property type="match status" value="1"/>
</dbReference>
<evidence type="ECO:0000256" key="7">
    <source>
        <dbReference type="ARBA" id="ARBA00023014"/>
    </source>
</evidence>
<sequence>MIEEIKNVSFNGLSINEISADQLSLHVRNAGVVGAGGAGFPTHVKLSAKAEIVIVNAAECEPLLKTDQQLAARYPEQVVKGLSIAMKATGAQQGIIALKAKYHEAIAALEPHLSANMQLSIMPDIYPAGDEVITIWLTTGRRVPPGGIPLNIGVVVNNVQTLINVAYAVEGKPVTTRTLTLTGAVKKPITVTVPIGTSLRDVLELAGGVDKELTYINGGPMMGTLIPDLSAPVTKTTGGLIGLPKDHPLIKRKTMSVEAVLRIAKTVCEQCNFCTELCPRHMIGHELSPHKLIRAVNYKSIGDPLLITSALTCSECGVCEAYACPVGISPLRVNVALKAELRAQGIKYQGELGKEDPMAKHRLIPSSRLMDRLRLRPWYKEAPLSLEGYEPDEVNLKLQQHIGAPAVSVVKVGDVVRSGQLIGEIPAGALGAKVHASIDGTVTQITPQAITIRKGGATK</sequence>
<keyword evidence="3" id="KW-0479">Metal-binding</keyword>
<dbReference type="EMBL" id="FQXJ01000008">
    <property type="protein sequence ID" value="SHI12113.1"/>
    <property type="molecule type" value="Genomic_DNA"/>
</dbReference>
<evidence type="ECO:0000256" key="1">
    <source>
        <dbReference type="ARBA" id="ARBA00022448"/>
    </source>
</evidence>
<dbReference type="InterPro" id="IPR009051">
    <property type="entry name" value="Helical_ferredxn"/>
</dbReference>
<evidence type="ECO:0000259" key="8">
    <source>
        <dbReference type="PROSITE" id="PS51379"/>
    </source>
</evidence>
<dbReference type="Pfam" id="PF13375">
    <property type="entry name" value="RnfC_N"/>
    <property type="match status" value="1"/>
</dbReference>
<name>A0A1M5YKQ4_9FIRM</name>
<dbReference type="InterPro" id="IPR017896">
    <property type="entry name" value="4Fe4S_Fe-S-bd"/>
</dbReference>
<keyword evidence="4" id="KW-0677">Repeat</keyword>
<dbReference type="Pfam" id="PF01512">
    <property type="entry name" value="Complex1_51K"/>
    <property type="match status" value="1"/>
</dbReference>
<evidence type="ECO:0000256" key="4">
    <source>
        <dbReference type="ARBA" id="ARBA00022737"/>
    </source>
</evidence>
<evidence type="ECO:0000256" key="5">
    <source>
        <dbReference type="ARBA" id="ARBA00022982"/>
    </source>
</evidence>
<keyword evidence="7" id="KW-0411">Iron-sulfur</keyword>
<dbReference type="SUPFAM" id="SSF142984">
    <property type="entry name" value="Nqo1 middle domain-like"/>
    <property type="match status" value="1"/>
</dbReference>
<dbReference type="OrthoDB" id="9767754at2"/>
<dbReference type="GO" id="GO:0009055">
    <property type="term" value="F:electron transfer activity"/>
    <property type="evidence" value="ECO:0007669"/>
    <property type="project" value="InterPro"/>
</dbReference>
<dbReference type="InterPro" id="IPR011538">
    <property type="entry name" value="Nuo51_FMN-bd"/>
</dbReference>
<reference evidence="10" key="1">
    <citation type="submission" date="2016-11" db="EMBL/GenBank/DDBJ databases">
        <authorList>
            <person name="Varghese N."/>
            <person name="Submissions S."/>
        </authorList>
    </citation>
    <scope>NUCLEOTIDE SEQUENCE [LARGE SCALE GENOMIC DNA]</scope>
    <source>
        <strain evidence="10">DSM 15449</strain>
    </source>
</reference>
<feature type="domain" description="4Fe-4S ferredoxin-type" evidence="8">
    <location>
        <begin position="259"/>
        <end position="288"/>
    </location>
</feature>
<dbReference type="Proteomes" id="UP000183954">
    <property type="component" value="Unassembled WGS sequence"/>
</dbReference>
<dbReference type="InterPro" id="IPR010208">
    <property type="entry name" value="Ion_transpt_RnfC/RsxC"/>
</dbReference>
<protein>
    <submittedName>
        <fullName evidence="9">Na+-translocating ferredoxin:NAD+ oxidoreductase RNF, RnfC subunit</fullName>
    </submittedName>
</protein>
<dbReference type="GO" id="GO:0051539">
    <property type="term" value="F:4 iron, 4 sulfur cluster binding"/>
    <property type="evidence" value="ECO:0007669"/>
    <property type="project" value="UniProtKB-KW"/>
</dbReference>